<protein>
    <recommendedName>
        <fullName evidence="3">GNAT family N-acetyltransferase</fullName>
    </recommendedName>
</protein>
<evidence type="ECO:0000313" key="2">
    <source>
        <dbReference type="Proteomes" id="UP000197587"/>
    </source>
</evidence>
<dbReference type="AlphaFoldDB" id="A0A246B6Y3"/>
<proteinExistence type="predicted"/>
<keyword evidence="2" id="KW-1185">Reference proteome</keyword>
<dbReference type="InterPro" id="IPR016181">
    <property type="entry name" value="Acyl_CoA_acyltransferase"/>
</dbReference>
<evidence type="ECO:0008006" key="3">
    <source>
        <dbReference type="Google" id="ProtNLM"/>
    </source>
</evidence>
<reference evidence="1 2" key="1">
    <citation type="submission" date="2014-01" db="EMBL/GenBank/DDBJ databases">
        <authorList>
            <consortium name="Genome Consortium for Active Teaching"/>
            <person name="Sontag T.C."/>
            <person name="Newman J.D."/>
        </authorList>
    </citation>
    <scope>NUCLEOTIDE SEQUENCE [LARGE SCALE GENOMIC DNA]</scope>
    <source>
        <strain evidence="1 2">DSM 19056</strain>
    </source>
</reference>
<dbReference type="SUPFAM" id="SSF55729">
    <property type="entry name" value="Acyl-CoA N-acyltransferases (Nat)"/>
    <property type="match status" value="1"/>
</dbReference>
<organism evidence="1 2">
    <name type="scientific">Kaistella haifensis DSM 19056</name>
    <dbReference type="NCBI Taxonomy" id="1450526"/>
    <lineage>
        <taxon>Bacteria</taxon>
        <taxon>Pseudomonadati</taxon>
        <taxon>Bacteroidota</taxon>
        <taxon>Flavobacteriia</taxon>
        <taxon>Flavobacteriales</taxon>
        <taxon>Weeksellaceae</taxon>
        <taxon>Chryseobacterium group</taxon>
        <taxon>Kaistella</taxon>
    </lineage>
</organism>
<dbReference type="RefSeq" id="WP_051872747.1">
    <property type="nucleotide sequence ID" value="NZ_JASZ02000039.1"/>
</dbReference>
<comment type="caution">
    <text evidence="1">The sequence shown here is derived from an EMBL/GenBank/DDBJ whole genome shotgun (WGS) entry which is preliminary data.</text>
</comment>
<name>A0A246B6Y3_9FLAO</name>
<reference evidence="1 2" key="2">
    <citation type="submission" date="2017-05" db="EMBL/GenBank/DDBJ databases">
        <title>Genome of Chryseobacterium haifense.</title>
        <authorList>
            <person name="Newman J.D."/>
        </authorList>
    </citation>
    <scope>NUCLEOTIDE SEQUENCE [LARGE SCALE GENOMIC DNA]</scope>
    <source>
        <strain evidence="1 2">DSM 19056</strain>
    </source>
</reference>
<evidence type="ECO:0000313" key="1">
    <source>
        <dbReference type="EMBL" id="OWK97148.1"/>
    </source>
</evidence>
<accession>A0A246B6Y3</accession>
<gene>
    <name evidence="1" type="ORF">AP75_12845</name>
</gene>
<dbReference type="EMBL" id="JASZ02000039">
    <property type="protein sequence ID" value="OWK97148.1"/>
    <property type="molecule type" value="Genomic_DNA"/>
</dbReference>
<dbReference type="Gene3D" id="3.40.630.30">
    <property type="match status" value="1"/>
</dbReference>
<sequence length="209" mass="24036">MDAIHYYSLDNKYLYELAKFVVEENYNHHAPSESMEFQDEVNLVYAEEKQLNNSKIFAAKNDNGSMVGSIRVLRWNLVDQLPTQKLFDINPLTIESNSNNAIYHIGRFAVKQGIDRSGFVVFKTLMTYAINEVCKYENSFALAECDAKLLKVVKLLGIQAHVISDSIYYLGSDTIPVLLPYKGLKKILDKNKHLIMSKSDELHRYWTIC</sequence>
<dbReference type="Proteomes" id="UP000197587">
    <property type="component" value="Unassembled WGS sequence"/>
</dbReference>